<feature type="transmembrane region" description="Helical" evidence="1">
    <location>
        <begin position="31"/>
        <end position="50"/>
    </location>
</feature>
<dbReference type="InterPro" id="IPR008520">
    <property type="entry name" value="DUF802"/>
</dbReference>
<feature type="domain" description="DUF802" evidence="2">
    <location>
        <begin position="321"/>
        <end position="373"/>
    </location>
</feature>
<feature type="transmembrane region" description="Helical" evidence="1">
    <location>
        <begin position="105"/>
        <end position="129"/>
    </location>
</feature>
<evidence type="ECO:0000313" key="3">
    <source>
        <dbReference type="EMBL" id="NYH25498.1"/>
    </source>
</evidence>
<accession>A0A7Y9WS43</accession>
<proteinExistence type="predicted"/>
<protein>
    <recommendedName>
        <fullName evidence="2">DUF802 domain-containing protein</fullName>
    </recommendedName>
</protein>
<reference evidence="3 4" key="1">
    <citation type="submission" date="2020-07" db="EMBL/GenBank/DDBJ databases">
        <title>Exploring microbial biodiversity for novel pathways involved in the catabolism of aromatic compounds derived from lignin.</title>
        <authorList>
            <person name="Elkins J."/>
        </authorList>
    </citation>
    <scope>NUCLEOTIDE SEQUENCE [LARGE SCALE GENOMIC DNA]</scope>
    <source>
        <strain evidence="3 4">H2C3C</strain>
    </source>
</reference>
<dbReference type="SUPFAM" id="SSF58113">
    <property type="entry name" value="Apolipoprotein A-I"/>
    <property type="match status" value="1"/>
</dbReference>
<sequence length="785" mass="83430">MSRYRIDLVVFLAGLAAVCWIAVGYLGSNPLALAVTLLIGVCYLAGSLELHRYNQATGTLTRAVAALSGPPSSLGGWLDSLHPSLRNAARLRVEGERVALPGPALAPYLVGLLVLLGMLGTLLGMVATLRGTGLALESSTDLQAIRASLAAPVKGLGFAFGTSIAGVSTSAMLGLLAALCRRERLQAAQALDLKIATSLRIYSQAHQRDESFRLLQRQADVMPALVDRLQSMMSAIEQQSLASSERQVASQEAFHGKAEAAYTRLAASVEQSLKQSVADSTRAAGAALQPVMEATMAGLARETTALHASVSHAVQRQLDGLSNGFEATAVNVADIWNKALAGHQRSSEELTEHLRATLDRFTETFEQRSAGLLDGVSARLDATAQGVSQAWNDALSRQERVGETLADNNRQALAAAAASFEQHSVSLLANVGESHANLQTALGSRDEQRLAAWTEQLGSMAAALNEKWEQTGERTANRQQEICATLEQTARDIAAQTQTHASATIAEIGRLVDAAAEAPKAAANLRTELAAQDEQRLAAWTEKLDSMAAALSEKWEQAGERTANRQQEICATLEQTARDMSAQTQAHASETIAEIGQLVQAASEAPKAAAEVVAELRQKLSDSMVRDTAMLQERARLLETLETLLDAVNHASTEQRTAVDALVSTSADLLERVGTRFTDKVELETGKLGDIAAQVTGSAVEVASLGEAFGSAVQVFGESNDKLVTHLERIEAALDKSLARSDEQLAYYVAQAREVVDLSVMSQKQIVEDLQHLAGQRASAGADAA</sequence>
<evidence type="ECO:0000256" key="1">
    <source>
        <dbReference type="SAM" id="Phobius"/>
    </source>
</evidence>
<keyword evidence="1" id="KW-0472">Membrane</keyword>
<dbReference type="AlphaFoldDB" id="A0A7Y9WS43"/>
<dbReference type="Proteomes" id="UP000540929">
    <property type="component" value="Unassembled WGS sequence"/>
</dbReference>
<gene>
    <name evidence="3" type="ORF">GGD40_005069</name>
</gene>
<comment type="caution">
    <text evidence="3">The sequence shown here is derived from an EMBL/GenBank/DDBJ whole genome shotgun (WGS) entry which is preliminary data.</text>
</comment>
<evidence type="ECO:0000259" key="2">
    <source>
        <dbReference type="Pfam" id="PF05650"/>
    </source>
</evidence>
<keyword evidence="1" id="KW-0812">Transmembrane</keyword>
<keyword evidence="1" id="KW-1133">Transmembrane helix</keyword>
<name>A0A7Y9WS43_9BURK</name>
<feature type="domain" description="DUF802" evidence="2">
    <location>
        <begin position="376"/>
        <end position="428"/>
    </location>
</feature>
<dbReference type="EMBL" id="JACCAS010000002">
    <property type="protein sequence ID" value="NYH25498.1"/>
    <property type="molecule type" value="Genomic_DNA"/>
</dbReference>
<feature type="transmembrane region" description="Helical" evidence="1">
    <location>
        <begin position="7"/>
        <end position="25"/>
    </location>
</feature>
<dbReference type="Pfam" id="PF05650">
    <property type="entry name" value="DUF802"/>
    <property type="match status" value="2"/>
</dbReference>
<evidence type="ECO:0000313" key="4">
    <source>
        <dbReference type="Proteomes" id="UP000540929"/>
    </source>
</evidence>
<dbReference type="RefSeq" id="WP_179745430.1">
    <property type="nucleotide sequence ID" value="NZ_JACCAS010000002.1"/>
</dbReference>
<keyword evidence="4" id="KW-1185">Reference proteome</keyword>
<organism evidence="3 4">
    <name type="scientific">Paraburkholderia bryophila</name>
    <dbReference type="NCBI Taxonomy" id="420952"/>
    <lineage>
        <taxon>Bacteria</taxon>
        <taxon>Pseudomonadati</taxon>
        <taxon>Pseudomonadota</taxon>
        <taxon>Betaproteobacteria</taxon>
        <taxon>Burkholderiales</taxon>
        <taxon>Burkholderiaceae</taxon>
        <taxon>Paraburkholderia</taxon>
    </lineage>
</organism>